<dbReference type="Proteomes" id="UP000244930">
    <property type="component" value="Chromosome"/>
</dbReference>
<dbReference type="KEGG" id="acom:CEW83_20125"/>
<proteinExistence type="predicted"/>
<reference evidence="2 3" key="1">
    <citation type="submission" date="2017-06" db="EMBL/GenBank/DDBJ databases">
        <title>Azoarcus.</title>
        <authorList>
            <person name="Woo J.-H."/>
            <person name="Kim H.-S."/>
        </authorList>
    </citation>
    <scope>NUCLEOTIDE SEQUENCE [LARGE SCALE GENOMIC DNA]</scope>
    <source>
        <strain evidence="2 3">TSPY31</strain>
    </source>
</reference>
<name>A0A2U8GXS7_9RHOO</name>
<dbReference type="RefSeq" id="WP_108950954.1">
    <property type="nucleotide sequence ID" value="NZ_CP022187.1"/>
</dbReference>
<feature type="transmembrane region" description="Helical" evidence="1">
    <location>
        <begin position="44"/>
        <end position="62"/>
    </location>
</feature>
<evidence type="ECO:0008006" key="4">
    <source>
        <dbReference type="Google" id="ProtNLM"/>
    </source>
</evidence>
<evidence type="ECO:0000313" key="2">
    <source>
        <dbReference type="EMBL" id="AWI77255.1"/>
    </source>
</evidence>
<dbReference type="Pfam" id="PF11146">
    <property type="entry name" value="DUF2905"/>
    <property type="match status" value="1"/>
</dbReference>
<organism evidence="2 3">
    <name type="scientific">Parazoarcus communis</name>
    <dbReference type="NCBI Taxonomy" id="41977"/>
    <lineage>
        <taxon>Bacteria</taxon>
        <taxon>Pseudomonadati</taxon>
        <taxon>Pseudomonadota</taxon>
        <taxon>Betaproteobacteria</taxon>
        <taxon>Rhodocyclales</taxon>
        <taxon>Zoogloeaceae</taxon>
        <taxon>Parazoarcus</taxon>
    </lineage>
</organism>
<evidence type="ECO:0000256" key="1">
    <source>
        <dbReference type="SAM" id="Phobius"/>
    </source>
</evidence>
<keyword evidence="1" id="KW-1133">Transmembrane helix</keyword>
<dbReference type="AlphaFoldDB" id="A0A2U8GXS7"/>
<keyword evidence="1" id="KW-0472">Membrane</keyword>
<accession>A0A2U8GXS7</accession>
<protein>
    <recommendedName>
        <fullName evidence="4">DUF2905 domain-containing protein</fullName>
    </recommendedName>
</protein>
<dbReference type="InterPro" id="IPR021320">
    <property type="entry name" value="DUF2905"/>
</dbReference>
<keyword evidence="1" id="KW-0812">Transmembrane</keyword>
<evidence type="ECO:0000313" key="3">
    <source>
        <dbReference type="Proteomes" id="UP000244930"/>
    </source>
</evidence>
<sequence>MLKWIVVVMLIVVLTGLIQPGTAQRLRLGHLPGDVAFRFRGKAYHFPFTTTVLLSLLAWLILRAI</sequence>
<keyword evidence="3" id="KW-1185">Reference proteome</keyword>
<dbReference type="EMBL" id="CP022187">
    <property type="protein sequence ID" value="AWI77255.1"/>
    <property type="molecule type" value="Genomic_DNA"/>
</dbReference>
<gene>
    <name evidence="2" type="ORF">CEW83_20125</name>
</gene>